<evidence type="ECO:0000313" key="1">
    <source>
        <dbReference type="Ensembl" id="ENSP00000509108.1"/>
    </source>
</evidence>
<evidence type="ECO:0000313" key="2">
    <source>
        <dbReference type="Proteomes" id="UP000005640"/>
    </source>
</evidence>
<dbReference type="OrthoDB" id="18010at2759"/>
<protein>
    <submittedName>
        <fullName evidence="1">DnaJ heat shock protein family (Hsp40) member C11</fullName>
    </submittedName>
</protein>
<reference evidence="1 2" key="1">
    <citation type="journal article" date="2001" name="Nature">
        <title>Initial sequencing and analysis of the human genome.</title>
        <authorList>
            <consortium name="International Human Genome Sequencing Consortium"/>
            <person name="Lander E.S."/>
            <person name="Linton L.M."/>
            <person name="Birren B."/>
            <person name="Nusbaum C."/>
            <person name="Zody M.C."/>
            <person name="Baldwin J."/>
            <person name="Devon K."/>
            <person name="Dewar K."/>
            <person name="Doyle M."/>
            <person name="FitzHugh W."/>
            <person name="Funke R."/>
            <person name="Gage D."/>
            <person name="Harris K."/>
            <person name="Heaford A."/>
            <person name="Howland J."/>
            <person name="Kann L."/>
            <person name="Lehoczky J."/>
            <person name="LeVine R."/>
            <person name="McEwan P."/>
            <person name="McKernan K."/>
            <person name="Meldrim J."/>
            <person name="Mesirov J.P."/>
            <person name="Miranda C."/>
            <person name="Morris W."/>
            <person name="Naylor J."/>
            <person name="Raymond C."/>
            <person name="Rosetti M."/>
            <person name="Santos R."/>
            <person name="Sheridan A."/>
            <person name="Sougnez C."/>
            <person name="Stange-Thomann N."/>
            <person name="Stojanovic N."/>
            <person name="Subramanian A."/>
            <person name="Wyman D."/>
            <person name="Rogers J."/>
            <person name="Sulston J."/>
            <person name="Ainscough R."/>
            <person name="Beck S."/>
            <person name="Bentley D."/>
            <person name="Burton J."/>
            <person name="Clee C."/>
            <person name="Carter N."/>
            <person name="Coulson A."/>
            <person name="Deadman R."/>
            <person name="Deloukas P."/>
            <person name="Dunham A."/>
            <person name="Dunham I."/>
            <person name="Durbin R."/>
            <person name="French L."/>
            <person name="Grafham D."/>
            <person name="Gregory S."/>
            <person name="Hubbard T."/>
            <person name="Humphray S."/>
            <person name="Hunt A."/>
            <person name="Jones M."/>
            <person name="Lloyd C."/>
            <person name="McMurray A."/>
            <person name="Matthews L."/>
            <person name="Mercer S."/>
            <person name="Milne S."/>
            <person name="Mullikin J.C."/>
            <person name="Mungall A."/>
            <person name="Plumb R."/>
            <person name="Ross M."/>
            <person name="Shownkeen R."/>
            <person name="Sims S."/>
            <person name="Waterston R.H."/>
            <person name="Wilson R.K."/>
            <person name="Hillier L.W."/>
            <person name="McPherson J.D."/>
            <person name="Marra M.A."/>
            <person name="Mardis E.R."/>
            <person name="Fulton L.A."/>
            <person name="Chinwalla A.T."/>
            <person name="Pepin K.H."/>
            <person name="Gish W.R."/>
            <person name="Chissoe S.L."/>
            <person name="Wendl M.C."/>
            <person name="Delehaunty K.D."/>
            <person name="Miner T.L."/>
            <person name="Delehaunty A."/>
            <person name="Kramer J.B."/>
            <person name="Cook L.L."/>
            <person name="Fulton R.S."/>
            <person name="Johnson D.L."/>
            <person name="Minx P.J."/>
            <person name="Clifton S.W."/>
            <person name="Hawkins T."/>
            <person name="Branscomb E."/>
            <person name="Predki P."/>
            <person name="Richardson P."/>
            <person name="Wenning S."/>
            <person name="Slezak T."/>
            <person name="Doggett N."/>
            <person name="Cheng J.F."/>
            <person name="Olsen A."/>
            <person name="Lucas S."/>
            <person name="Elkin C."/>
            <person name="Uberbacher E."/>
            <person name="Frazier M."/>
            <person name="Gibbs R.A."/>
            <person name="Muzny D.M."/>
            <person name="Scherer S.E."/>
            <person name="Bouck J.B."/>
            <person name="Sodergren E.J."/>
            <person name="Worley K.C."/>
            <person name="Rives C.M."/>
            <person name="Gorrell J.H."/>
            <person name="Metzker M.L."/>
            <person name="Naylor S.L."/>
            <person name="Kucherlapati R.S."/>
            <person name="Nelson D.L."/>
            <person name="Weinstock G.M."/>
            <person name="Sakaki Y."/>
            <person name="Fujiyama A."/>
            <person name="Hattori M."/>
            <person name="Yada T."/>
            <person name="Toyoda A."/>
            <person name="Itoh T."/>
            <person name="Kawagoe C."/>
            <person name="Watanabe H."/>
            <person name="Totoki Y."/>
            <person name="Taylor T."/>
            <person name="Weissenbach J."/>
            <person name="Heilig R."/>
            <person name="Saurin W."/>
            <person name="Artiguenave F."/>
            <person name="Brottier P."/>
            <person name="Bruls T."/>
            <person name="Pelletier E."/>
            <person name="Robert C."/>
            <person name="Wincker P."/>
            <person name="Smith D.R."/>
            <person name="Doucette-Stamm L."/>
            <person name="Rubenfield M."/>
            <person name="Weinstock K."/>
            <person name="Lee H.M."/>
            <person name="Dubois J."/>
            <person name="Rosenthal A."/>
            <person name="Platzer M."/>
            <person name="Nyakatura G."/>
            <person name="Taudien S."/>
            <person name="Rump A."/>
            <person name="Yang H."/>
            <person name="Yu J."/>
            <person name="Wang J."/>
            <person name="Huang G."/>
            <person name="Gu J."/>
            <person name="Hood L."/>
            <person name="Rowen L."/>
            <person name="Madan A."/>
            <person name="Qin S."/>
            <person name="Davis R.W."/>
            <person name="Federspiel N.A."/>
            <person name="Abola A.P."/>
            <person name="Proctor M.J."/>
            <person name="Myers R.M."/>
            <person name="Schmutz J."/>
            <person name="Dickson M."/>
            <person name="Grimwood J."/>
            <person name="Cox D.R."/>
            <person name="Olson M.V."/>
            <person name="Kaul R."/>
            <person name="Raymond C."/>
            <person name="Shimizu N."/>
            <person name="Kawasaki K."/>
            <person name="Minoshima S."/>
            <person name="Evans G.A."/>
            <person name="Athanasiou M."/>
            <person name="Schultz R."/>
            <person name="Roe B.A."/>
            <person name="Chen F."/>
            <person name="Pan H."/>
            <person name="Ramser J."/>
            <person name="Lehrach H."/>
            <person name="Reinhardt R."/>
            <person name="McCombie W.R."/>
            <person name="de la Bastide M."/>
            <person name="Dedhia N."/>
            <person name="Blocker H."/>
            <person name="Hornischer K."/>
            <person name="Nordsiek G."/>
            <person name="Agarwala R."/>
            <person name="Aravind L."/>
            <person name="Bailey J.A."/>
            <person name="Bateman A."/>
            <person name="Batzoglou S."/>
            <person name="Birney E."/>
            <person name="Bork P."/>
            <person name="Brown D.G."/>
            <person name="Burge C.B."/>
            <person name="Cerutti L."/>
            <person name="Chen H.C."/>
            <person name="Church D."/>
            <person name="Clamp M."/>
            <person name="Copley R.R."/>
            <person name="Doerks T."/>
            <person name="Eddy S.R."/>
            <person name="Eichler E.E."/>
            <person name="Furey T.S."/>
            <person name="Galagan J."/>
            <person name="Gilbert J.G."/>
            <person name="Harmon C."/>
            <person name="Hayashizaki Y."/>
            <person name="Haussler D."/>
            <person name="Hermjakob H."/>
            <person name="Hokamp K."/>
            <person name="Jang W."/>
            <person name="Johnson L.S."/>
            <person name="Jones T.A."/>
            <person name="Kasif S."/>
            <person name="Kaspryzk A."/>
            <person name="Kennedy S."/>
            <person name="Kent W.J."/>
            <person name="Kitts P."/>
            <person name="Koonin E.V."/>
            <person name="Korf I."/>
            <person name="Kulp D."/>
            <person name="Lancet D."/>
            <person name="Lowe T.M."/>
            <person name="McLysaght A."/>
            <person name="Mikkelsen T."/>
            <person name="Moran J.V."/>
            <person name="Mulder N."/>
            <person name="Pollara V.J."/>
            <person name="Ponting C.P."/>
            <person name="Schuler G."/>
            <person name="Schultz J."/>
            <person name="Slater G."/>
            <person name="Smit A.F."/>
            <person name="Stupka E."/>
            <person name="Szustakowski J."/>
            <person name="Thierry-Mieg D."/>
            <person name="Thierry-Mieg J."/>
            <person name="Wagner L."/>
            <person name="Wallis J."/>
            <person name="Wheeler R."/>
            <person name="Williams A."/>
            <person name="Wolf Y.I."/>
            <person name="Wolfe K.H."/>
            <person name="Yang S.P."/>
            <person name="Yeh R.F."/>
            <person name="Collins F."/>
            <person name="Guyer M.S."/>
            <person name="Peterson J."/>
            <person name="Felsenfeld A."/>
            <person name="Wetterstrand K.A."/>
            <person name="Patrinos A."/>
            <person name="Morgan M.J."/>
            <person name="de Jong P."/>
            <person name="Catanese J.J."/>
            <person name="Osoegawa K."/>
            <person name="Shizuya H."/>
            <person name="Choi S."/>
            <person name="Chen Y.J."/>
        </authorList>
    </citation>
    <scope>NUCLEOTIDE SEQUENCE [LARGE SCALE GENOMIC DNA]</scope>
</reference>
<dbReference type="Proteomes" id="UP000005640">
    <property type="component" value="Chromosome 1"/>
</dbReference>
<dbReference type="Ensembl" id="ENST00000686243.1">
    <property type="protein sequence ID" value="ENSP00000509108.1"/>
    <property type="gene ID" value="ENSG00000007923.18"/>
</dbReference>
<dbReference type="EMBL" id="AL159177">
    <property type="status" value="NOT_ANNOTATED_CDS"/>
    <property type="molecule type" value="Genomic_DNA"/>
</dbReference>
<reference evidence="1" key="4">
    <citation type="submission" date="2025-08" db="UniProtKB">
        <authorList>
            <consortium name="Ensembl"/>
        </authorList>
    </citation>
    <scope>IDENTIFICATION</scope>
</reference>
<keyword evidence="3 4" id="KW-1267">Proteomics identification</keyword>
<dbReference type="HGNC" id="HGNC:25570">
    <property type="gene designation" value="DNAJC11"/>
</dbReference>
<gene>
    <name evidence="1" type="primary">DNAJC11</name>
</gene>
<organism evidence="1 2">
    <name type="scientific">Homo sapiens</name>
    <name type="common">Human</name>
    <dbReference type="NCBI Taxonomy" id="9606"/>
    <lineage>
        <taxon>Eukaryota</taxon>
        <taxon>Metazoa</taxon>
        <taxon>Chordata</taxon>
        <taxon>Craniata</taxon>
        <taxon>Vertebrata</taxon>
        <taxon>Euteleostomi</taxon>
        <taxon>Mammalia</taxon>
        <taxon>Eutheria</taxon>
        <taxon>Euarchontoglires</taxon>
        <taxon>Primates</taxon>
        <taxon>Haplorrhini</taxon>
        <taxon>Catarrhini</taxon>
        <taxon>Hominidae</taxon>
        <taxon>Homo</taxon>
    </lineage>
</organism>
<dbReference type="SMR" id="A0A8I5KRM1"/>
<dbReference type="EMBL" id="AL031447">
    <property type="status" value="NOT_ANNOTATED_CDS"/>
    <property type="molecule type" value="Genomic_DNA"/>
</dbReference>
<proteinExistence type="evidence at protein level"/>
<dbReference type="AlphaFoldDB" id="A0A8I5KRM1"/>
<reference evidence="1 2" key="3">
    <citation type="journal article" date="2006" name="Nature">
        <title>The DNA sequence and biological annotation of human chromosome 1.</title>
        <authorList>
            <person name="Gregory S.G."/>
            <person name="Barlow K.F."/>
            <person name="McLay K.E."/>
            <person name="Kaul R."/>
            <person name="Swarbreck D."/>
            <person name="Dunham A."/>
            <person name="Scott C.E."/>
            <person name="Howe K.L."/>
            <person name="Woodfine K."/>
            <person name="Spencer C.C."/>
            <person name="Jones M.C."/>
            <person name="Gillson C."/>
            <person name="Searle S."/>
            <person name="Zhou Y."/>
            <person name="Kokocinski F."/>
            <person name="McDonald L."/>
            <person name="Evans R."/>
            <person name="Phillips K."/>
            <person name="Atkinson A."/>
            <person name="Cooper R."/>
            <person name="Jones C."/>
            <person name="Hall R.E."/>
            <person name="Andrews T.D."/>
            <person name="Lloyd C."/>
            <person name="Ainscough R."/>
            <person name="Almeida J.P."/>
            <person name="Ambrose K.D."/>
            <person name="Anderson F."/>
            <person name="Andrew R.W."/>
            <person name="Ashwell R.I."/>
            <person name="Aubin K."/>
            <person name="Babbage A.K."/>
            <person name="Bagguley C.L."/>
            <person name="Bailey J."/>
            <person name="Beasley H."/>
            <person name="Bethel G."/>
            <person name="Bird C.P."/>
            <person name="Bray-Allen S."/>
            <person name="Brown J.Y."/>
            <person name="Brown A.J."/>
            <person name="Buckley D."/>
            <person name="Burton J."/>
            <person name="Bye J."/>
            <person name="Carder C."/>
            <person name="Chapman J.C."/>
            <person name="Clark S.Y."/>
            <person name="Clarke G."/>
            <person name="Clee C."/>
            <person name="Cobley V."/>
            <person name="Collier R.E."/>
            <person name="Corby N."/>
            <person name="Coville G.J."/>
            <person name="Davies J."/>
            <person name="Deadman R."/>
            <person name="Dunn M."/>
            <person name="Earthrowl M."/>
            <person name="Ellington A.G."/>
            <person name="Errington H."/>
            <person name="Frankish A."/>
            <person name="Frankland J."/>
            <person name="French L."/>
            <person name="Garner P."/>
            <person name="Garnett J."/>
            <person name="Gay L."/>
            <person name="Ghori M.R."/>
            <person name="Gibson R."/>
            <person name="Gilby L.M."/>
            <person name="Gillett W."/>
            <person name="Glithero R.J."/>
            <person name="Grafham D.V."/>
            <person name="Griffiths C."/>
            <person name="Griffiths-Jones S."/>
            <person name="Grocock R."/>
            <person name="Hammond S."/>
            <person name="Harrison E.S."/>
            <person name="Hart E."/>
            <person name="Haugen E."/>
            <person name="Heath P.D."/>
            <person name="Holmes S."/>
            <person name="Holt K."/>
            <person name="Howden P.J."/>
            <person name="Hunt A.R."/>
            <person name="Hunt S.E."/>
            <person name="Hunter G."/>
            <person name="Isherwood J."/>
            <person name="James R."/>
            <person name="Johnson C."/>
            <person name="Johnson D."/>
            <person name="Joy A."/>
            <person name="Kay M."/>
            <person name="Kershaw J.K."/>
            <person name="Kibukawa M."/>
            <person name="Kimberley A.M."/>
            <person name="King A."/>
            <person name="Knights A.J."/>
            <person name="Lad H."/>
            <person name="Laird G."/>
            <person name="Lawlor S."/>
            <person name="Leongamornlert D.A."/>
            <person name="Lloyd D.M."/>
            <person name="Loveland J."/>
            <person name="Lovell J."/>
            <person name="Lush M.J."/>
            <person name="Lyne R."/>
            <person name="Martin S."/>
            <person name="Mashreghi-Mohammadi M."/>
            <person name="Matthews L."/>
            <person name="Matthews N.S."/>
            <person name="McLaren S."/>
            <person name="Milne S."/>
            <person name="Mistry S."/>
            <person name="Moore M.J."/>
            <person name="Nickerson T."/>
            <person name="O'Dell C.N."/>
            <person name="Oliver K."/>
            <person name="Palmeiri A."/>
            <person name="Palmer S.A."/>
            <person name="Parker A."/>
            <person name="Patel D."/>
            <person name="Pearce A.V."/>
            <person name="Peck A.I."/>
            <person name="Pelan S."/>
            <person name="Phelps K."/>
            <person name="Phillimore B.J."/>
            <person name="Plumb R."/>
            <person name="Rajan J."/>
            <person name="Raymond C."/>
            <person name="Rouse G."/>
            <person name="Saenphimmachak C."/>
            <person name="Sehra H.K."/>
            <person name="Sheridan E."/>
            <person name="Shownkeen R."/>
            <person name="Sims S."/>
            <person name="Skuce C.D."/>
            <person name="Smith M."/>
            <person name="Steward C."/>
            <person name="Subramanian S."/>
            <person name="Sycamore N."/>
            <person name="Tracey A."/>
            <person name="Tromans A."/>
            <person name="Van Helmond Z."/>
            <person name="Wall M."/>
            <person name="Wallis J.M."/>
            <person name="White S."/>
            <person name="Whitehead S.L."/>
            <person name="Wilkinson J.E."/>
            <person name="Willey D.L."/>
            <person name="Williams H."/>
            <person name="Wilming L."/>
            <person name="Wray P.W."/>
            <person name="Wu Z."/>
            <person name="Coulson A."/>
            <person name="Vaudin M."/>
            <person name="Sulston J.E."/>
            <person name="Durbin R."/>
            <person name="Hubbard T."/>
            <person name="Wooster R."/>
            <person name="Dunham I."/>
            <person name="Carter N.P."/>
            <person name="McVean G."/>
            <person name="Ross M.T."/>
            <person name="Harrow J."/>
            <person name="Olson M.V."/>
            <person name="Beck S."/>
            <person name="Rogers J."/>
            <person name="Bentley D.R."/>
            <person name="Banerjee R."/>
            <person name="Bryant S.P."/>
            <person name="Burford D.C."/>
            <person name="Burrill W.D."/>
            <person name="Clegg S.M."/>
            <person name="Dhami P."/>
            <person name="Dovey O."/>
            <person name="Faulkner L.M."/>
            <person name="Gribble S.M."/>
            <person name="Langford C.F."/>
            <person name="Pandian R.D."/>
            <person name="Porter K.M."/>
            <person name="Prigmore E."/>
        </authorList>
    </citation>
    <scope>NUCLEOTIDE SEQUENCE [LARGE SCALE GENOMIC DNA]</scope>
</reference>
<keyword evidence="2" id="KW-1185">Reference proteome</keyword>
<name>A0A8I5KRM1_HUMAN</name>
<dbReference type="Ensembl" id="ENST00000686243.1">
    <property type="protein sequence ID" value="ENSP00000509108.1"/>
    <property type="gene ID" value="ENSG00000007923.17"/>
</dbReference>
<reference evidence="1 2" key="2">
    <citation type="journal article" date="2004" name="Nature">
        <title>Finishing the euchromatic sequence of the human genome.</title>
        <authorList>
            <consortium name="International Human Genome Sequencing Consortium"/>
        </authorList>
    </citation>
    <scope>NUCLEOTIDE SEQUENCE [LARGE SCALE GENOMIC DNA]</scope>
</reference>
<reference evidence="1" key="5">
    <citation type="submission" date="2025-09" db="UniProtKB">
        <authorList>
            <consortium name="Ensembl"/>
        </authorList>
    </citation>
    <scope>IDENTIFICATION</scope>
</reference>
<accession>A0A8I5KRM1</accession>
<dbReference type="GeneTree" id="ENSGT00860000133842"/>
<evidence type="ECO:0007829" key="4">
    <source>
        <dbReference type="ProteomicsDB" id="A0A8I5KRM1"/>
    </source>
</evidence>
<dbReference type="OpenTargets" id="ENSG00000007923"/>
<evidence type="ECO:0007829" key="3">
    <source>
        <dbReference type="PeptideAtlas" id="A0A8I5KRM1"/>
    </source>
</evidence>
<sequence length="49" mass="5653">MATALSEEELDNEDYYSLLNVRREHMPGTDCSPWKELAAWSGTSFEMKI</sequence>